<reference evidence="2 3" key="1">
    <citation type="journal article" date="2021" name="Nat. Commun.">
        <title>Genetic determinants of endophytism in the Arabidopsis root mycobiome.</title>
        <authorList>
            <person name="Mesny F."/>
            <person name="Miyauchi S."/>
            <person name="Thiergart T."/>
            <person name="Pickel B."/>
            <person name="Atanasova L."/>
            <person name="Karlsson M."/>
            <person name="Huettel B."/>
            <person name="Barry K.W."/>
            <person name="Haridas S."/>
            <person name="Chen C."/>
            <person name="Bauer D."/>
            <person name="Andreopoulos W."/>
            <person name="Pangilinan J."/>
            <person name="LaButti K."/>
            <person name="Riley R."/>
            <person name="Lipzen A."/>
            <person name="Clum A."/>
            <person name="Drula E."/>
            <person name="Henrissat B."/>
            <person name="Kohler A."/>
            <person name="Grigoriev I.V."/>
            <person name="Martin F.M."/>
            <person name="Hacquard S."/>
        </authorList>
    </citation>
    <scope>NUCLEOTIDE SEQUENCE [LARGE SCALE GENOMIC DNA]</scope>
    <source>
        <strain evidence="2 3">MPI-SDFR-AT-0080</strain>
    </source>
</reference>
<dbReference type="Proteomes" id="UP000774617">
    <property type="component" value="Unassembled WGS sequence"/>
</dbReference>
<keyword evidence="3" id="KW-1185">Reference proteome</keyword>
<evidence type="ECO:0000313" key="3">
    <source>
        <dbReference type="Proteomes" id="UP000774617"/>
    </source>
</evidence>
<organism evidence="2 3">
    <name type="scientific">Macrophomina phaseolina</name>
    <dbReference type="NCBI Taxonomy" id="35725"/>
    <lineage>
        <taxon>Eukaryota</taxon>
        <taxon>Fungi</taxon>
        <taxon>Dikarya</taxon>
        <taxon>Ascomycota</taxon>
        <taxon>Pezizomycotina</taxon>
        <taxon>Dothideomycetes</taxon>
        <taxon>Dothideomycetes incertae sedis</taxon>
        <taxon>Botryosphaeriales</taxon>
        <taxon>Botryosphaeriaceae</taxon>
        <taxon>Macrophomina</taxon>
    </lineage>
</organism>
<accession>A0ABQ8GVJ5</accession>
<dbReference type="EMBL" id="JAGTJR010000001">
    <property type="protein sequence ID" value="KAH7065281.1"/>
    <property type="molecule type" value="Genomic_DNA"/>
</dbReference>
<dbReference type="Pfam" id="PF23155">
    <property type="entry name" value="DUF7053"/>
    <property type="match status" value="1"/>
</dbReference>
<protein>
    <recommendedName>
        <fullName evidence="1">DUF7053 domain-containing protein</fullName>
    </recommendedName>
</protein>
<dbReference type="InterPro" id="IPR055481">
    <property type="entry name" value="DUF7053"/>
</dbReference>
<dbReference type="PANTHER" id="PTHR38117">
    <property type="entry name" value="NACHT AND WD40 DOMAIN PROTEIN"/>
    <property type="match status" value="1"/>
</dbReference>
<evidence type="ECO:0000313" key="2">
    <source>
        <dbReference type="EMBL" id="KAH7065281.1"/>
    </source>
</evidence>
<feature type="domain" description="DUF7053" evidence="1">
    <location>
        <begin position="7"/>
        <end position="157"/>
    </location>
</feature>
<dbReference type="PANTHER" id="PTHR38117:SF1">
    <property type="entry name" value="DUF3074 DOMAIN-CONTAINING PROTEIN"/>
    <property type="match status" value="1"/>
</dbReference>
<gene>
    <name evidence="2" type="ORF">B0J12DRAFT_734618</name>
</gene>
<comment type="caution">
    <text evidence="2">The sequence shown here is derived from an EMBL/GenBank/DDBJ whole genome shotgun (WGS) entry which is preliminary data.</text>
</comment>
<name>A0ABQ8GVJ5_9PEZI</name>
<proteinExistence type="predicted"/>
<sequence>MLSAPQTTVTITTIRALPADDSARHHALALLHDHPAMIRLGPLMQRYERIPPSSPAETSNAYIITDKLPYLPFGLWTGELSIYAEFVDTEEGLVTKVRAPGGFVSEGVWKVKEEGGERWAVEERMVARCPWGMGWYVEGTTRKAHEAVLGRFVAEVRARMEGKDGEGKAKVDGVEGKC</sequence>
<evidence type="ECO:0000259" key="1">
    <source>
        <dbReference type="Pfam" id="PF23155"/>
    </source>
</evidence>